<accession>A0AAV1I647</accession>
<dbReference type="AlphaFoldDB" id="A0AAV1I647"/>
<proteinExistence type="predicted"/>
<evidence type="ECO:0000313" key="2">
    <source>
        <dbReference type="EMBL" id="CAK0782823.1"/>
    </source>
</evidence>
<sequence length="345" mass="36629">MGIFSCFSSPKITDGSDSVRAYKMDGLDTKEGVTPSGSPGKGRRAAGTESLSGSPRKRLDYDSLVKSKQMPGHGIGNGGCGVGNVELANARALVRALARKPESRRHVSKLLILDGREKLEMWWVEEGYLTDLSSVLLALEEAKTRDRLYIPSRYQLFTLNQVRQAVKAAEDAAVHATQAAQQAEAGGSPVDVVAKATLATVRCSQAANAAASAEGNAMGSANHARIEQSMASLAAAMAAMALFAQAKDAAHTAANAAHRSAKATWSALERMTQAYTNSRQYYMLDDLVEATGAAKKAMALSKEATLGWEAGSMQGRQTALASCKEAVESAETCHRELVNVFKMNT</sequence>
<reference evidence="2 3" key="1">
    <citation type="submission" date="2023-10" db="EMBL/GenBank/DDBJ databases">
        <authorList>
            <person name="Maclean D."/>
            <person name="Macfadyen A."/>
        </authorList>
    </citation>
    <scope>NUCLEOTIDE SEQUENCE [LARGE SCALE GENOMIC DNA]</scope>
</reference>
<dbReference type="Proteomes" id="UP001314263">
    <property type="component" value="Unassembled WGS sequence"/>
</dbReference>
<protein>
    <submittedName>
        <fullName evidence="2">Uncharacterized protein</fullName>
    </submittedName>
</protein>
<name>A0AAV1I647_9CHLO</name>
<organism evidence="2 3">
    <name type="scientific">Coccomyxa viridis</name>
    <dbReference type="NCBI Taxonomy" id="1274662"/>
    <lineage>
        <taxon>Eukaryota</taxon>
        <taxon>Viridiplantae</taxon>
        <taxon>Chlorophyta</taxon>
        <taxon>core chlorophytes</taxon>
        <taxon>Trebouxiophyceae</taxon>
        <taxon>Trebouxiophyceae incertae sedis</taxon>
        <taxon>Coccomyxaceae</taxon>
        <taxon>Coccomyxa</taxon>
    </lineage>
</organism>
<dbReference type="EMBL" id="CAUYUE010000007">
    <property type="protein sequence ID" value="CAK0782823.1"/>
    <property type="molecule type" value="Genomic_DNA"/>
</dbReference>
<gene>
    <name evidence="2" type="ORF">CVIRNUC_006018</name>
</gene>
<evidence type="ECO:0000313" key="3">
    <source>
        <dbReference type="Proteomes" id="UP001314263"/>
    </source>
</evidence>
<feature type="region of interest" description="Disordered" evidence="1">
    <location>
        <begin position="26"/>
        <end position="57"/>
    </location>
</feature>
<evidence type="ECO:0000256" key="1">
    <source>
        <dbReference type="SAM" id="MobiDB-lite"/>
    </source>
</evidence>
<keyword evidence="3" id="KW-1185">Reference proteome</keyword>
<comment type="caution">
    <text evidence="2">The sequence shown here is derived from an EMBL/GenBank/DDBJ whole genome shotgun (WGS) entry which is preliminary data.</text>
</comment>